<comment type="caution">
    <text evidence="1">The sequence shown here is derived from an EMBL/GenBank/DDBJ whole genome shotgun (WGS) entry which is preliminary data.</text>
</comment>
<gene>
    <name evidence="1" type="ORF">LOC68_03070</name>
</gene>
<evidence type="ECO:0000313" key="2">
    <source>
        <dbReference type="Proteomes" id="UP001139103"/>
    </source>
</evidence>
<proteinExistence type="predicted"/>
<organism evidence="1 2">
    <name type="scientific">Blastopirellula sediminis</name>
    <dbReference type="NCBI Taxonomy" id="2894196"/>
    <lineage>
        <taxon>Bacteria</taxon>
        <taxon>Pseudomonadati</taxon>
        <taxon>Planctomycetota</taxon>
        <taxon>Planctomycetia</taxon>
        <taxon>Pirellulales</taxon>
        <taxon>Pirellulaceae</taxon>
        <taxon>Blastopirellula</taxon>
    </lineage>
</organism>
<dbReference type="Proteomes" id="UP001139103">
    <property type="component" value="Unassembled WGS sequence"/>
</dbReference>
<dbReference type="AlphaFoldDB" id="A0A9X1MIG2"/>
<dbReference type="RefSeq" id="WP_230215664.1">
    <property type="nucleotide sequence ID" value="NZ_JAJKFT010000002.1"/>
</dbReference>
<name>A0A9X1MIG2_9BACT</name>
<keyword evidence="2" id="KW-1185">Reference proteome</keyword>
<sequence length="578" mass="66856">MLKKRKTWYLICALLVCTLVGGSLWALFGPSRPIVISKKTTYLTGPIGPDGNVDYWEYVQTERAKGATPENNGAIPVLMAMDLEPWVNAEQRSFAMEQLGLSDLPATVSLPLRDEQLKAEAERWFAEEALVQFGDVVHNEWCTQNALRAVSRSPWTAGDFPPLAAWLTRHGPAIDRLREVEGRTYWYLPQHASQANSDRFLYAEICSGDLICEARNLLRMRAMFHLGNGDLNSAWRDLRAEFQFCLLANPLSSDSEEFYRRIGLSESSLALHQLVIHPRCDEALLQEIESTIRGVRPPYYEPGTVLFQRLKLLQGVGHDYQGFIDSEGEQEFYYRKAYSISRLPINGNQLLRRINYWFDQVAAAASISDVTQRRAAIIQFRNELDNAMANYHDSDSEWRLYLSPVLRTRVPADNYTLEYTFGGDADFYCDEAEGRLQLLQGSIALQRYYLRNGRYPATWAELPDELPPMLTKDRFALSDCRYRRTDEGYLLYLLGWNERDDLGTDWRSEYYRGQTAFRHERLHYGGTDWVLSAPSPRFELLLEKIEVHEEDDFDFYMGDMDLYEMDPWYDESDLHAEE</sequence>
<evidence type="ECO:0000313" key="1">
    <source>
        <dbReference type="EMBL" id="MCC9627366.1"/>
    </source>
</evidence>
<dbReference type="EMBL" id="JAJKFT010000002">
    <property type="protein sequence ID" value="MCC9627366.1"/>
    <property type="molecule type" value="Genomic_DNA"/>
</dbReference>
<reference evidence="1" key="1">
    <citation type="submission" date="2021-11" db="EMBL/GenBank/DDBJ databases">
        <title>Genome sequence.</title>
        <authorList>
            <person name="Sun Q."/>
        </authorList>
    </citation>
    <scope>NUCLEOTIDE SEQUENCE</scope>
    <source>
        <strain evidence="1">JC732</strain>
    </source>
</reference>
<protein>
    <submittedName>
        <fullName evidence="1">Uncharacterized protein</fullName>
    </submittedName>
</protein>
<accession>A0A9X1MIG2</accession>